<feature type="signal peptide" evidence="3">
    <location>
        <begin position="1"/>
        <end position="21"/>
    </location>
</feature>
<accession>A0A5E7F4F4</accession>
<reference evidence="5 6" key="1">
    <citation type="submission" date="2019-09" db="EMBL/GenBank/DDBJ databases">
        <authorList>
            <person name="Chandra G."/>
            <person name="Truman W A."/>
        </authorList>
    </citation>
    <scope>NUCLEOTIDE SEQUENCE [LARGE SCALE GENOMIC DNA]</scope>
    <source>
        <strain evidence="5">PS691</strain>
    </source>
</reference>
<organism evidence="5 6">
    <name type="scientific">Pseudomonas fluorescens</name>
    <dbReference type="NCBI Taxonomy" id="294"/>
    <lineage>
        <taxon>Bacteria</taxon>
        <taxon>Pseudomonadati</taxon>
        <taxon>Pseudomonadota</taxon>
        <taxon>Gammaproteobacteria</taxon>
        <taxon>Pseudomonadales</taxon>
        <taxon>Pseudomonadaceae</taxon>
        <taxon>Pseudomonas</taxon>
    </lineage>
</organism>
<gene>
    <name evidence="5" type="ORF">PS691_05191</name>
</gene>
<sequence precursor="true">MSNLLLVTLAALTTLTACSSAQEEIYRDQPLVAKVSTGMSKQQVIDIGGQPVAVSNRTENPGSCLDYQLSQAGQRQAYHISLDARDKVDHQGFTDCAGWALREQADKERRENSGGGY</sequence>
<evidence type="ECO:0000313" key="6">
    <source>
        <dbReference type="Proteomes" id="UP000337909"/>
    </source>
</evidence>
<feature type="chain" id="PRO_5022770585" description="Outer membrane protein assembly factor BamE domain-containing protein" evidence="3">
    <location>
        <begin position="22"/>
        <end position="117"/>
    </location>
</feature>
<dbReference type="EMBL" id="CABVHQ010000081">
    <property type="protein sequence ID" value="VVO34271.1"/>
    <property type="molecule type" value="Genomic_DNA"/>
</dbReference>
<dbReference type="Proteomes" id="UP000337909">
    <property type="component" value="Unassembled WGS sequence"/>
</dbReference>
<feature type="domain" description="Outer membrane protein assembly factor BamE" evidence="4">
    <location>
        <begin position="26"/>
        <end position="90"/>
    </location>
</feature>
<evidence type="ECO:0000259" key="4">
    <source>
        <dbReference type="Pfam" id="PF04355"/>
    </source>
</evidence>
<name>A0A5E7F4F4_PSEFL</name>
<dbReference type="Gene3D" id="3.30.1450.10">
    <property type="match status" value="1"/>
</dbReference>
<dbReference type="InterPro" id="IPR037873">
    <property type="entry name" value="BamE-like"/>
</dbReference>
<dbReference type="Pfam" id="PF04355">
    <property type="entry name" value="BamE"/>
    <property type="match status" value="1"/>
</dbReference>
<protein>
    <recommendedName>
        <fullName evidence="4">Outer membrane protein assembly factor BamE domain-containing protein</fullName>
    </recommendedName>
</protein>
<dbReference type="RefSeq" id="WP_150644999.1">
    <property type="nucleotide sequence ID" value="NZ_CABVHQ010000081.1"/>
</dbReference>
<dbReference type="OrthoDB" id="7003922at2"/>
<proteinExistence type="predicted"/>
<dbReference type="AlphaFoldDB" id="A0A5E7F4F4"/>
<dbReference type="GO" id="GO:0019867">
    <property type="term" value="C:outer membrane"/>
    <property type="evidence" value="ECO:0007669"/>
    <property type="project" value="InterPro"/>
</dbReference>
<evidence type="ECO:0000256" key="3">
    <source>
        <dbReference type="SAM" id="SignalP"/>
    </source>
</evidence>
<keyword evidence="1 3" id="KW-0732">Signal</keyword>
<evidence type="ECO:0000256" key="1">
    <source>
        <dbReference type="ARBA" id="ARBA00022729"/>
    </source>
</evidence>
<evidence type="ECO:0000313" key="5">
    <source>
        <dbReference type="EMBL" id="VVO34271.1"/>
    </source>
</evidence>
<keyword evidence="2" id="KW-0472">Membrane</keyword>
<dbReference type="NCBIfam" id="NF008423">
    <property type="entry name" value="PRK11251.1"/>
    <property type="match status" value="1"/>
</dbReference>
<dbReference type="InterPro" id="IPR007450">
    <property type="entry name" value="BamE_dom"/>
</dbReference>
<evidence type="ECO:0000256" key="2">
    <source>
        <dbReference type="ARBA" id="ARBA00023136"/>
    </source>
</evidence>